<accession>A0A0E9WC67</accession>
<dbReference type="EMBL" id="GBXM01021494">
    <property type="protein sequence ID" value="JAH87083.1"/>
    <property type="molecule type" value="Transcribed_RNA"/>
</dbReference>
<keyword evidence="1" id="KW-1133">Transmembrane helix</keyword>
<feature type="transmembrane region" description="Helical" evidence="1">
    <location>
        <begin position="6"/>
        <end position="27"/>
    </location>
</feature>
<keyword evidence="1" id="KW-0812">Transmembrane</keyword>
<dbReference type="AlphaFoldDB" id="A0A0E9WC67"/>
<reference evidence="2" key="1">
    <citation type="submission" date="2014-11" db="EMBL/GenBank/DDBJ databases">
        <authorList>
            <person name="Amaro Gonzalez C."/>
        </authorList>
    </citation>
    <scope>NUCLEOTIDE SEQUENCE</scope>
</reference>
<reference evidence="2" key="2">
    <citation type="journal article" date="2015" name="Fish Shellfish Immunol.">
        <title>Early steps in the European eel (Anguilla anguilla)-Vibrio vulnificus interaction in the gills: Role of the RtxA13 toxin.</title>
        <authorList>
            <person name="Callol A."/>
            <person name="Pajuelo D."/>
            <person name="Ebbesson L."/>
            <person name="Teles M."/>
            <person name="MacKenzie S."/>
            <person name="Amaro C."/>
        </authorList>
    </citation>
    <scope>NUCLEOTIDE SEQUENCE</scope>
</reference>
<evidence type="ECO:0000256" key="1">
    <source>
        <dbReference type="SAM" id="Phobius"/>
    </source>
</evidence>
<proteinExistence type="predicted"/>
<name>A0A0E9WC67_ANGAN</name>
<keyword evidence="1" id="KW-0472">Membrane</keyword>
<protein>
    <submittedName>
        <fullName evidence="2">Uncharacterized protein</fullName>
    </submittedName>
</protein>
<evidence type="ECO:0000313" key="2">
    <source>
        <dbReference type="EMBL" id="JAH87083.1"/>
    </source>
</evidence>
<sequence>MQHFGDGFYLDIYCITYFIFFIFACGFRRLRGKSYYERNSIFSLQS</sequence>
<organism evidence="2">
    <name type="scientific">Anguilla anguilla</name>
    <name type="common">European freshwater eel</name>
    <name type="synonym">Muraena anguilla</name>
    <dbReference type="NCBI Taxonomy" id="7936"/>
    <lineage>
        <taxon>Eukaryota</taxon>
        <taxon>Metazoa</taxon>
        <taxon>Chordata</taxon>
        <taxon>Craniata</taxon>
        <taxon>Vertebrata</taxon>
        <taxon>Euteleostomi</taxon>
        <taxon>Actinopterygii</taxon>
        <taxon>Neopterygii</taxon>
        <taxon>Teleostei</taxon>
        <taxon>Anguilliformes</taxon>
        <taxon>Anguillidae</taxon>
        <taxon>Anguilla</taxon>
    </lineage>
</organism>